<reference evidence="2" key="2">
    <citation type="submission" date="2021-01" db="EMBL/GenBank/DDBJ databases">
        <authorList>
            <person name="Schikora-Tamarit M.A."/>
        </authorList>
    </citation>
    <scope>NUCLEOTIDE SEQUENCE</scope>
    <source>
        <strain evidence="2">CBS2887</strain>
    </source>
</reference>
<accession>A0A9P8QCE1</accession>
<feature type="region of interest" description="Disordered" evidence="1">
    <location>
        <begin position="737"/>
        <end position="766"/>
    </location>
</feature>
<organism evidence="2 3">
    <name type="scientific">Wickerhamomyces pijperi</name>
    <name type="common">Yeast</name>
    <name type="synonym">Pichia pijperi</name>
    <dbReference type="NCBI Taxonomy" id="599730"/>
    <lineage>
        <taxon>Eukaryota</taxon>
        <taxon>Fungi</taxon>
        <taxon>Dikarya</taxon>
        <taxon>Ascomycota</taxon>
        <taxon>Saccharomycotina</taxon>
        <taxon>Saccharomycetes</taxon>
        <taxon>Phaffomycetales</taxon>
        <taxon>Wickerhamomycetaceae</taxon>
        <taxon>Wickerhamomyces</taxon>
    </lineage>
</organism>
<keyword evidence="3" id="KW-1185">Reference proteome</keyword>
<comment type="caution">
    <text evidence="2">The sequence shown here is derived from an EMBL/GenBank/DDBJ whole genome shotgun (WGS) entry which is preliminary data.</text>
</comment>
<evidence type="ECO:0000256" key="1">
    <source>
        <dbReference type="SAM" id="MobiDB-lite"/>
    </source>
</evidence>
<reference evidence="2" key="1">
    <citation type="journal article" date="2021" name="Open Biol.">
        <title>Shared evolutionary footprints suggest mitochondrial oxidative damage underlies multiple complex I losses in fungi.</title>
        <authorList>
            <person name="Schikora-Tamarit M.A."/>
            <person name="Marcet-Houben M."/>
            <person name="Nosek J."/>
            <person name="Gabaldon T."/>
        </authorList>
    </citation>
    <scope>NUCLEOTIDE SEQUENCE</scope>
    <source>
        <strain evidence="2">CBS2887</strain>
    </source>
</reference>
<gene>
    <name evidence="2" type="ORF">WICPIJ_000991</name>
</gene>
<feature type="region of interest" description="Disordered" evidence="1">
    <location>
        <begin position="778"/>
        <end position="800"/>
    </location>
</feature>
<feature type="compositionally biased region" description="Low complexity" evidence="1">
    <location>
        <begin position="791"/>
        <end position="800"/>
    </location>
</feature>
<evidence type="ECO:0000313" key="2">
    <source>
        <dbReference type="EMBL" id="KAH3687997.1"/>
    </source>
</evidence>
<evidence type="ECO:0000313" key="3">
    <source>
        <dbReference type="Proteomes" id="UP000774326"/>
    </source>
</evidence>
<dbReference type="Proteomes" id="UP000774326">
    <property type="component" value="Unassembled WGS sequence"/>
</dbReference>
<dbReference type="OrthoDB" id="3980104at2759"/>
<proteinExistence type="predicted"/>
<dbReference type="EMBL" id="JAEUBG010000552">
    <property type="protein sequence ID" value="KAH3687997.1"/>
    <property type="molecule type" value="Genomic_DNA"/>
</dbReference>
<sequence>MKYKNLVAITLDPEASLLRPEGDGHNEDEEEIEICEYLPSESQLKKIPNFLSKFAKFLDSDLVELFFNSSLPFISLDDVNPFDLFDAETKVFNHRTYQIKDGILERDVEVPNDIGRRVNRLNIEAKDEHFYLPGLPSLVYEEYPCFKPSVDLSTELTNAQMYEQYVKPFNKIWRASLAKSSVLALGNLRDIILYQTPVSQANYFSFSIYEFADVFQNKIFEPLITIFNEVLYSTDDLKQFFKKDEVSDDYKPVLSSDCYVSLKPIGSCAESPFAFGIQDEETGLLNMLFVHLEFCNLCLDVAEGYELYFQTKKRNFKDSQMTGSEKTKMTNFLKKFTKCVSICLNSKTNRFIITDYNWTGIFEIEDCMDGEIQDVNKFISQVKVKHFGFFNFEKDKHLSTRNIIGAFCYTTPKQHKSTVKKMDKLNTRISEEWEAFLANKTNFITHTAQSTQPPRKKLKQSPFIFRTLDGMPFTSQKVDLLGSLINFTAIGTQWSCQTLLVDLKKLYLDPNYTPQNVTLSHTNSTSPVLLSVYDEYYQDPALSMLFRHLNNSNLKCGSTKSLENAQQVFTRWLSNLDSYNKLRSLQGEVIAKVLDYGYLEDKPRNDGPGTHFKTDGYYIIYEPICNPDEELTVLDPKNQRHYEIALHSLAQLHMAGVSFAPTSTLIPEVFKVYNDKAYIINLEDTNSMVISINHIKKDVLELDKFFGKKTDLVGHLKKYEHPLAEHYATQLQELEAKGNNGSGAGKSGRNNHGHGHHRRRSSAAATASELIQGLDSLVAESRRRGSRSRNSRAGSVSRSRRGSAAIVDIEALRGLAGRMNEGDFLVMESDDEEY</sequence>
<name>A0A9P8QCE1_WICPI</name>
<feature type="compositionally biased region" description="Basic residues" evidence="1">
    <location>
        <begin position="749"/>
        <end position="761"/>
    </location>
</feature>
<dbReference type="AlphaFoldDB" id="A0A9P8QCE1"/>
<protein>
    <submittedName>
        <fullName evidence="2">Uncharacterized protein</fullName>
    </submittedName>
</protein>